<organism evidence="2 3">
    <name type="scientific">Cryobacterium arcticum</name>
    <dbReference type="NCBI Taxonomy" id="670052"/>
    <lineage>
        <taxon>Bacteria</taxon>
        <taxon>Bacillati</taxon>
        <taxon>Actinomycetota</taxon>
        <taxon>Actinomycetes</taxon>
        <taxon>Micrococcales</taxon>
        <taxon>Microbacteriaceae</taxon>
        <taxon>Cryobacterium</taxon>
    </lineage>
</organism>
<evidence type="ECO:0000256" key="1">
    <source>
        <dbReference type="SAM" id="MobiDB-lite"/>
    </source>
</evidence>
<keyword evidence="2" id="KW-0614">Plasmid</keyword>
<evidence type="ECO:0000313" key="2">
    <source>
        <dbReference type="EMBL" id="ANP74859.1"/>
    </source>
</evidence>
<evidence type="ECO:0008006" key="4">
    <source>
        <dbReference type="Google" id="ProtNLM"/>
    </source>
</evidence>
<sequence>MARNGIGRPSKGDRDAFMTKPARPVGDAIRRNAEQLGLNYGDYIAGILARELGMPEYAPAVPHTNDEELRIPDVA</sequence>
<evidence type="ECO:0000313" key="3">
    <source>
        <dbReference type="Proteomes" id="UP000092582"/>
    </source>
</evidence>
<reference evidence="2 3" key="1">
    <citation type="submission" date="2016-06" db="EMBL/GenBank/DDBJ databases">
        <title>Genome sequencing of Cryobacterium arcticum PAMC 27867.</title>
        <authorList>
            <person name="Lee J."/>
            <person name="Kim O.-S."/>
        </authorList>
    </citation>
    <scope>NUCLEOTIDE SEQUENCE [LARGE SCALE GENOMIC DNA]</scope>
    <source>
        <strain evidence="2 3">PAMC 27867</strain>
        <plasmid evidence="3">pp27867_2</plasmid>
    </source>
</reference>
<dbReference type="Proteomes" id="UP000092582">
    <property type="component" value="Plasmid pP27867_2"/>
</dbReference>
<feature type="region of interest" description="Disordered" evidence="1">
    <location>
        <begin position="1"/>
        <end position="23"/>
    </location>
</feature>
<geneLocation type="plasmid" evidence="3">
    <name>pp27867_2</name>
</geneLocation>
<keyword evidence="3" id="KW-1185">Reference proteome</keyword>
<dbReference type="KEGG" id="cart:PA27867_3952"/>
<dbReference type="EMBL" id="CP016284">
    <property type="protein sequence ID" value="ANP74859.1"/>
    <property type="molecule type" value="Genomic_DNA"/>
</dbReference>
<protein>
    <recommendedName>
        <fullName evidence="4">Toxin-antitoxin system</fullName>
    </recommendedName>
</protein>
<accession>A0A1B1BQF9</accession>
<gene>
    <name evidence="2" type="ORF">PA27867_3952</name>
</gene>
<name>A0A1B1BQF9_9MICO</name>
<proteinExistence type="predicted"/>
<dbReference type="AlphaFoldDB" id="A0A1B1BQF9"/>